<reference evidence="2 3" key="1">
    <citation type="submission" date="2020-08" db="EMBL/GenBank/DDBJ databases">
        <authorList>
            <person name="Hejnol A."/>
        </authorList>
    </citation>
    <scope>NUCLEOTIDE SEQUENCE [LARGE SCALE GENOMIC DNA]</scope>
</reference>
<dbReference type="OrthoDB" id="420076at2759"/>
<dbReference type="Proteomes" id="UP000549394">
    <property type="component" value="Unassembled WGS sequence"/>
</dbReference>
<protein>
    <submittedName>
        <fullName evidence="2">DgyrCDS387</fullName>
    </submittedName>
</protein>
<sequence length="487" mass="54487">MNIGFRQKLLHKLLIFSQTRSIGDANTNVFPRQLFLHDRGYVPTLGPPEITKILRLHESSLTSNKRGSSPIKGYDSNQLNANNPMEDRRMQARLLNTDGVLFGVLDGHAGPSCAESVSQRLLDYIALALLPSSKLEDFIKRPFTLIKEHKMKCVQDCIDDISSSHRANLQKFASETLSASDWDDEDEDPVAKALISAYIRLDANIGHDGLPKDGKLDGESLAIAMSGSCGCVAHISDLDVHVANVGDTRGVLGSLAADGNWTAKILTKEHNYDNKSEVDRILSAHPKSEEKFVLRDRRLLGQLVPLRSFGDMRYKWQSNRLQEVVNLINSPAASRLIPPYYHTPPYLICTPEVGNHRLTVRDRFLVLASDGLWDMLSADKVVQIVGNFLMGKETNTNFELPADDRSLLKIVTLLKDRRARIKHRTEDENASTHLIRHALGYDHKLVSEMLALPEDVARLHRDDITVTVIFFDSDYIARKAAAEVKNA</sequence>
<dbReference type="Gene3D" id="3.60.40.10">
    <property type="entry name" value="PPM-type phosphatase domain"/>
    <property type="match status" value="1"/>
</dbReference>
<dbReference type="GO" id="GO:0004741">
    <property type="term" value="F:[pyruvate dehydrogenase (acetyl-transferring)]-phosphatase activity"/>
    <property type="evidence" value="ECO:0007669"/>
    <property type="project" value="TreeGrafter"/>
</dbReference>
<dbReference type="PROSITE" id="PS51746">
    <property type="entry name" value="PPM_2"/>
    <property type="match status" value="1"/>
</dbReference>
<dbReference type="PANTHER" id="PTHR13832:SF792">
    <property type="entry name" value="GM14286P"/>
    <property type="match status" value="1"/>
</dbReference>
<dbReference type="SUPFAM" id="SSF81606">
    <property type="entry name" value="PP2C-like"/>
    <property type="match status" value="1"/>
</dbReference>
<accession>A0A7I8V768</accession>
<dbReference type="PANTHER" id="PTHR13832">
    <property type="entry name" value="PROTEIN PHOSPHATASE 2C"/>
    <property type="match status" value="1"/>
</dbReference>
<dbReference type="GO" id="GO:0005739">
    <property type="term" value="C:mitochondrion"/>
    <property type="evidence" value="ECO:0007669"/>
    <property type="project" value="TreeGrafter"/>
</dbReference>
<dbReference type="InterPro" id="IPR015655">
    <property type="entry name" value="PP2C"/>
</dbReference>
<evidence type="ECO:0000313" key="2">
    <source>
        <dbReference type="EMBL" id="CAD5111036.1"/>
    </source>
</evidence>
<dbReference type="EMBL" id="CAJFCJ010000001">
    <property type="protein sequence ID" value="CAD5111036.1"/>
    <property type="molecule type" value="Genomic_DNA"/>
</dbReference>
<dbReference type="InterPro" id="IPR036457">
    <property type="entry name" value="PPM-type-like_dom_sf"/>
</dbReference>
<dbReference type="Pfam" id="PF00481">
    <property type="entry name" value="PP2C"/>
    <property type="match status" value="1"/>
</dbReference>
<evidence type="ECO:0000313" key="3">
    <source>
        <dbReference type="Proteomes" id="UP000549394"/>
    </source>
</evidence>
<comment type="caution">
    <text evidence="2">The sequence shown here is derived from an EMBL/GenBank/DDBJ whole genome shotgun (WGS) entry which is preliminary data.</text>
</comment>
<dbReference type="SMART" id="SM00332">
    <property type="entry name" value="PP2Cc"/>
    <property type="match status" value="1"/>
</dbReference>
<gene>
    <name evidence="2" type="ORF">DGYR_LOCUS384</name>
</gene>
<feature type="domain" description="PPM-type phosphatase" evidence="1">
    <location>
        <begin position="71"/>
        <end position="471"/>
    </location>
</feature>
<proteinExistence type="predicted"/>
<dbReference type="CDD" id="cd00143">
    <property type="entry name" value="PP2Cc"/>
    <property type="match status" value="1"/>
</dbReference>
<dbReference type="InterPro" id="IPR001932">
    <property type="entry name" value="PPM-type_phosphatase-like_dom"/>
</dbReference>
<keyword evidence="3" id="KW-1185">Reference proteome</keyword>
<dbReference type="AlphaFoldDB" id="A0A7I8V768"/>
<organism evidence="2 3">
    <name type="scientific">Dimorphilus gyrociliatus</name>
    <dbReference type="NCBI Taxonomy" id="2664684"/>
    <lineage>
        <taxon>Eukaryota</taxon>
        <taxon>Metazoa</taxon>
        <taxon>Spiralia</taxon>
        <taxon>Lophotrochozoa</taxon>
        <taxon>Annelida</taxon>
        <taxon>Polychaeta</taxon>
        <taxon>Polychaeta incertae sedis</taxon>
        <taxon>Dinophilidae</taxon>
        <taxon>Dimorphilus</taxon>
    </lineage>
</organism>
<evidence type="ECO:0000259" key="1">
    <source>
        <dbReference type="PROSITE" id="PS51746"/>
    </source>
</evidence>
<name>A0A7I8V768_9ANNE</name>